<dbReference type="GO" id="GO:0061723">
    <property type="term" value="P:glycophagy"/>
    <property type="evidence" value="ECO:0007669"/>
    <property type="project" value="TreeGrafter"/>
</dbReference>
<evidence type="ECO:0000256" key="12">
    <source>
        <dbReference type="SAM" id="MobiDB-lite"/>
    </source>
</evidence>
<dbReference type="GO" id="GO:0034274">
    <property type="term" value="C:Atg12-Atg5-Atg16 complex"/>
    <property type="evidence" value="ECO:0007669"/>
    <property type="project" value="TreeGrafter"/>
</dbReference>
<dbReference type="GO" id="GO:0019776">
    <property type="term" value="F:Atg8-family ligase activity"/>
    <property type="evidence" value="ECO:0007669"/>
    <property type="project" value="TreeGrafter"/>
</dbReference>
<evidence type="ECO:0000256" key="2">
    <source>
        <dbReference type="ARBA" id="ARBA00004496"/>
    </source>
</evidence>
<comment type="subcellular location">
    <subcellularLocation>
        <location evidence="2">Cytoplasm</location>
    </subcellularLocation>
    <subcellularLocation>
        <location evidence="1">Endomembrane system</location>
        <topology evidence="1">Peripheral membrane protein</topology>
    </subcellularLocation>
</comment>
<evidence type="ECO:0000313" key="13">
    <source>
        <dbReference type="EMBL" id="TGZ51718.1"/>
    </source>
</evidence>
<dbReference type="EMBL" id="QBLH01001476">
    <property type="protein sequence ID" value="TGZ51718.1"/>
    <property type="molecule type" value="Genomic_DNA"/>
</dbReference>
<dbReference type="InterPro" id="IPR007242">
    <property type="entry name" value="Atg12"/>
</dbReference>
<evidence type="ECO:0000256" key="7">
    <source>
        <dbReference type="ARBA" id="ARBA00022786"/>
    </source>
</evidence>
<feature type="region of interest" description="Disordered" evidence="12">
    <location>
        <begin position="28"/>
        <end position="59"/>
    </location>
</feature>
<evidence type="ECO:0000313" key="14">
    <source>
        <dbReference type="Proteomes" id="UP000310200"/>
    </source>
</evidence>
<evidence type="ECO:0000256" key="8">
    <source>
        <dbReference type="ARBA" id="ARBA00022990"/>
    </source>
</evidence>
<dbReference type="Gene3D" id="3.10.20.90">
    <property type="entry name" value="Phosphatidylinositol 3-kinase Catalytic Subunit, Chain A, domain 1"/>
    <property type="match status" value="1"/>
</dbReference>
<comment type="subunit">
    <text evidence="11">Forms a conjugate with ATG5.</text>
</comment>
<dbReference type="CDD" id="cd01612">
    <property type="entry name" value="Ubl_ATG12"/>
    <property type="match status" value="1"/>
</dbReference>
<keyword evidence="7 11" id="KW-0833">Ubl conjugation pathway</keyword>
<dbReference type="Pfam" id="PF04110">
    <property type="entry name" value="APG12"/>
    <property type="match status" value="1"/>
</dbReference>
<comment type="caution">
    <text evidence="13">The sequence shown here is derived from an EMBL/GenBank/DDBJ whole genome shotgun (WGS) entry which is preliminary data.</text>
</comment>
<dbReference type="GO" id="GO:0097352">
    <property type="term" value="P:autophagosome maturation"/>
    <property type="evidence" value="ECO:0007669"/>
    <property type="project" value="TreeGrafter"/>
</dbReference>
<accession>A0A4S2KUJ1</accession>
<reference evidence="13 14" key="1">
    <citation type="journal article" date="2019" name="Philos. Trans. R. Soc. Lond., B, Biol. Sci.">
        <title>Ant behaviour and brain gene expression of defending hosts depend on the ecological success of the intruding social parasite.</title>
        <authorList>
            <person name="Kaur R."/>
            <person name="Stoldt M."/>
            <person name="Jongepier E."/>
            <person name="Feldmeyer B."/>
            <person name="Menzel F."/>
            <person name="Bornberg-Bauer E."/>
            <person name="Foitzik S."/>
        </authorList>
    </citation>
    <scope>NUCLEOTIDE SEQUENCE [LARGE SCALE GENOMIC DNA]</scope>
    <source>
        <tissue evidence="13">Whole body</tissue>
    </source>
</reference>
<proteinExistence type="inferred from homology"/>
<evidence type="ECO:0000256" key="11">
    <source>
        <dbReference type="RuleBase" id="RU361201"/>
    </source>
</evidence>
<comment type="similarity">
    <text evidence="3 11">Belongs to the ATG12 family.</text>
</comment>
<dbReference type="GO" id="GO:0034727">
    <property type="term" value="P:piecemeal microautophagy of the nucleus"/>
    <property type="evidence" value="ECO:0007669"/>
    <property type="project" value="TreeGrafter"/>
</dbReference>
<keyword evidence="9 11" id="KW-0072">Autophagy</keyword>
<keyword evidence="10" id="KW-0472">Membrane</keyword>
<name>A0A4S2KUJ1_9HYME</name>
<dbReference type="SUPFAM" id="SSF54236">
    <property type="entry name" value="Ubiquitin-like"/>
    <property type="match status" value="1"/>
</dbReference>
<keyword evidence="5" id="KW-0963">Cytoplasm</keyword>
<evidence type="ECO:0000256" key="3">
    <source>
        <dbReference type="ARBA" id="ARBA00007778"/>
    </source>
</evidence>
<dbReference type="GO" id="GO:0034045">
    <property type="term" value="C:phagophore assembly site membrane"/>
    <property type="evidence" value="ECO:0007669"/>
    <property type="project" value="TreeGrafter"/>
</dbReference>
<dbReference type="PANTHER" id="PTHR13385:SF0">
    <property type="entry name" value="UBIQUITIN-LIKE PROTEIN ATG12"/>
    <property type="match status" value="1"/>
</dbReference>
<evidence type="ECO:0000256" key="5">
    <source>
        <dbReference type="ARBA" id="ARBA00022490"/>
    </source>
</evidence>
<dbReference type="GO" id="GO:0000045">
    <property type="term" value="P:autophagosome assembly"/>
    <property type="evidence" value="ECO:0007669"/>
    <property type="project" value="InterPro"/>
</dbReference>
<keyword evidence="8" id="KW-0007">Acetylation</keyword>
<gene>
    <name evidence="13" type="ORF">DBV15_03926</name>
</gene>
<keyword evidence="6 11" id="KW-1017">Isopeptide bond</keyword>
<evidence type="ECO:0000256" key="1">
    <source>
        <dbReference type="ARBA" id="ARBA00004184"/>
    </source>
</evidence>
<dbReference type="Proteomes" id="UP000310200">
    <property type="component" value="Unassembled WGS sequence"/>
</dbReference>
<sequence length="167" mass="18807">MQFAKNLYQLVLKHFSFRTEHIYKTGTMAAKEEASGTTTDAKTEETPDNSTTEDAPTSLETIPEGNVARNELQTAPKDKSKIDILLKATANAPIMKQKKWSVSQDNPIGRISEFIKKYLKLDPNERLFLYVNQTFAPAPDQTVKNLYDCYGADGKLVIHYCKSQAWG</sequence>
<dbReference type="GO" id="GO:0000421">
    <property type="term" value="C:autophagosome membrane"/>
    <property type="evidence" value="ECO:0007669"/>
    <property type="project" value="TreeGrafter"/>
</dbReference>
<dbReference type="AlphaFoldDB" id="A0A4S2KUJ1"/>
<keyword evidence="14" id="KW-1185">Reference proteome</keyword>
<dbReference type="GO" id="GO:0012505">
    <property type="term" value="C:endomembrane system"/>
    <property type="evidence" value="ECO:0007669"/>
    <property type="project" value="UniProtKB-SubCell"/>
</dbReference>
<dbReference type="FunFam" id="3.10.20.90:FF:000117">
    <property type="entry name" value="Ubiquitin-like protein ATG12"/>
    <property type="match status" value="1"/>
</dbReference>
<protein>
    <recommendedName>
        <fullName evidence="4 11">Ubiquitin-like protein ATG12</fullName>
    </recommendedName>
</protein>
<dbReference type="STRING" id="300112.A0A4S2KUJ1"/>
<organism evidence="13 14">
    <name type="scientific">Temnothorax longispinosus</name>
    <dbReference type="NCBI Taxonomy" id="300112"/>
    <lineage>
        <taxon>Eukaryota</taxon>
        <taxon>Metazoa</taxon>
        <taxon>Ecdysozoa</taxon>
        <taxon>Arthropoda</taxon>
        <taxon>Hexapoda</taxon>
        <taxon>Insecta</taxon>
        <taxon>Pterygota</taxon>
        <taxon>Neoptera</taxon>
        <taxon>Endopterygota</taxon>
        <taxon>Hymenoptera</taxon>
        <taxon>Apocrita</taxon>
        <taxon>Aculeata</taxon>
        <taxon>Formicoidea</taxon>
        <taxon>Formicidae</taxon>
        <taxon>Myrmicinae</taxon>
        <taxon>Temnothorax</taxon>
    </lineage>
</organism>
<dbReference type="InterPro" id="IPR029071">
    <property type="entry name" value="Ubiquitin-like_domsf"/>
</dbReference>
<evidence type="ECO:0000256" key="6">
    <source>
        <dbReference type="ARBA" id="ARBA00022499"/>
    </source>
</evidence>
<comment type="function">
    <text evidence="11">Ubiquitin-like protein involved in autophagic vesicle formation.</text>
</comment>
<dbReference type="GO" id="GO:0000422">
    <property type="term" value="P:autophagy of mitochondrion"/>
    <property type="evidence" value="ECO:0007669"/>
    <property type="project" value="TreeGrafter"/>
</dbReference>
<feature type="compositionally biased region" description="Polar residues" evidence="12">
    <location>
        <begin position="48"/>
        <end position="59"/>
    </location>
</feature>
<dbReference type="PANTHER" id="PTHR13385">
    <property type="entry name" value="AUTOPHAGY PROTEIN 12"/>
    <property type="match status" value="1"/>
</dbReference>
<evidence type="ECO:0000256" key="10">
    <source>
        <dbReference type="ARBA" id="ARBA00023136"/>
    </source>
</evidence>
<evidence type="ECO:0000256" key="9">
    <source>
        <dbReference type="ARBA" id="ARBA00023006"/>
    </source>
</evidence>
<evidence type="ECO:0000256" key="4">
    <source>
        <dbReference type="ARBA" id="ARBA00015875"/>
    </source>
</evidence>